<dbReference type="InterPro" id="IPR032675">
    <property type="entry name" value="LRR_dom_sf"/>
</dbReference>
<dbReference type="SUPFAM" id="SSF52047">
    <property type="entry name" value="RNI-like"/>
    <property type="match status" value="1"/>
</dbReference>
<dbReference type="Proteomes" id="UP000242287">
    <property type="component" value="Unassembled WGS sequence"/>
</dbReference>
<sequence length="494" mass="56240">MSAGSTQDHSPIISDAIFSGAEANHVLGLPIALLDFPVEIVRKILIELVIDPTLTKRRIAGIRCTCKAFDDILAPAIFSDFRLFMYGVENDTQQLQTWISPNNHLHVVKRITIKRLNSLHIPLFALLSSALQPDNGSALARFPYPVADKLDLSQLSCFRWRIGDESTLVRSQVVQLLSDLPQLAELDLRMQEYLEEFEHLTHDLSKLHTLKRFSIDIYHPMSGGCQLSLPHVDLIHLGQIFRNNPDLTHLSILRECPMKETSCLADLLPEDRLLKLEHLQISSLLIINNLESVLPHIRSLSSIVIWLSGQEDFSFWELLGKEGIFPSSIATDLPGDVFLSYLAQHPNLVRLTIDTTFISIFGTSLKEPFMSVVAQHARTLQYISIDGCMLQSSFRDIENEIHFSKCLNLKEIEVRFYSADDHDVSSPLRPILKVLSKLDRQLKVVIDHETAYFTAISVCREDENELLRDMERRIIWGAKRYTRVYAGLIMHVDE</sequence>
<dbReference type="EMBL" id="KZ302397">
    <property type="protein sequence ID" value="PFH45406.1"/>
    <property type="molecule type" value="Genomic_DNA"/>
</dbReference>
<name>A0A2A9NCB6_9AGAR</name>
<gene>
    <name evidence="1" type="ORF">AMATHDRAFT_51670</name>
</gene>
<keyword evidence="2" id="KW-1185">Reference proteome</keyword>
<proteinExistence type="predicted"/>
<protein>
    <submittedName>
        <fullName evidence="1">Uncharacterized protein</fullName>
    </submittedName>
</protein>
<dbReference type="Gene3D" id="3.80.10.10">
    <property type="entry name" value="Ribonuclease Inhibitor"/>
    <property type="match status" value="1"/>
</dbReference>
<evidence type="ECO:0000313" key="2">
    <source>
        <dbReference type="Proteomes" id="UP000242287"/>
    </source>
</evidence>
<evidence type="ECO:0000313" key="1">
    <source>
        <dbReference type="EMBL" id="PFH45406.1"/>
    </source>
</evidence>
<accession>A0A2A9NCB6</accession>
<organism evidence="1 2">
    <name type="scientific">Amanita thiersii Skay4041</name>
    <dbReference type="NCBI Taxonomy" id="703135"/>
    <lineage>
        <taxon>Eukaryota</taxon>
        <taxon>Fungi</taxon>
        <taxon>Dikarya</taxon>
        <taxon>Basidiomycota</taxon>
        <taxon>Agaricomycotina</taxon>
        <taxon>Agaricomycetes</taxon>
        <taxon>Agaricomycetidae</taxon>
        <taxon>Agaricales</taxon>
        <taxon>Pluteineae</taxon>
        <taxon>Amanitaceae</taxon>
        <taxon>Amanita</taxon>
    </lineage>
</organism>
<reference evidence="1 2" key="1">
    <citation type="submission" date="2014-02" db="EMBL/GenBank/DDBJ databases">
        <title>Transposable element dynamics among asymbiotic and ectomycorrhizal Amanita fungi.</title>
        <authorList>
            <consortium name="DOE Joint Genome Institute"/>
            <person name="Hess J."/>
            <person name="Skrede I."/>
            <person name="Wolfe B."/>
            <person name="LaButti K."/>
            <person name="Ohm R.A."/>
            <person name="Grigoriev I.V."/>
            <person name="Pringle A."/>
        </authorList>
    </citation>
    <scope>NUCLEOTIDE SEQUENCE [LARGE SCALE GENOMIC DNA]</scope>
    <source>
        <strain evidence="1 2">SKay4041</strain>
    </source>
</reference>
<dbReference type="AlphaFoldDB" id="A0A2A9NCB6"/>